<organism evidence="1 2">
    <name type="scientific">Rangifer tarandus platyrhynchus</name>
    <name type="common">Svalbard reindeer</name>
    <dbReference type="NCBI Taxonomy" id="3082113"/>
    <lineage>
        <taxon>Eukaryota</taxon>
        <taxon>Metazoa</taxon>
        <taxon>Chordata</taxon>
        <taxon>Craniata</taxon>
        <taxon>Vertebrata</taxon>
        <taxon>Euteleostomi</taxon>
        <taxon>Mammalia</taxon>
        <taxon>Eutheria</taxon>
        <taxon>Laurasiatheria</taxon>
        <taxon>Artiodactyla</taxon>
        <taxon>Ruminantia</taxon>
        <taxon>Pecora</taxon>
        <taxon>Cervidae</taxon>
        <taxon>Odocoileinae</taxon>
        <taxon>Rangifer</taxon>
    </lineage>
</organism>
<gene>
    <name evidence="1" type="ORF">MRATA1EN22A_LOCUS27436</name>
</gene>
<reference evidence="1" key="1">
    <citation type="submission" date="2023-05" db="EMBL/GenBank/DDBJ databases">
        <authorList>
            <consortium name="ELIXIR-Norway"/>
        </authorList>
    </citation>
    <scope>NUCLEOTIDE SEQUENCE</scope>
</reference>
<name>A0AC60A689_RANTA</name>
<accession>A0AC60A689</accession>
<dbReference type="Proteomes" id="UP001162501">
    <property type="component" value="Chromosome 8"/>
</dbReference>
<sequence length="115" mass="12740">MQTSKGASRGPHPVPQAVPFPACSLRASPPCMPAVVLGYDTFQGQEFPDTGTHALSQEEWCHVHLERVSCSEPHMNSGELCGLLWHSSAHHANVFCYSYEQKRRTLSVKAFVEQC</sequence>
<reference evidence="1" key="2">
    <citation type="submission" date="2025-03" db="EMBL/GenBank/DDBJ databases">
        <authorList>
            <consortium name="ELIXIR-Norway"/>
            <consortium name="Elixir Norway"/>
        </authorList>
    </citation>
    <scope>NUCLEOTIDE SEQUENCE</scope>
</reference>
<dbReference type="EMBL" id="OX596092">
    <property type="protein sequence ID" value="CAN0562932.1"/>
    <property type="molecule type" value="Genomic_DNA"/>
</dbReference>
<evidence type="ECO:0000313" key="1">
    <source>
        <dbReference type="EMBL" id="CAN0562932.1"/>
    </source>
</evidence>
<protein>
    <submittedName>
        <fullName evidence="1">Uncharacterized protein</fullName>
    </submittedName>
</protein>
<proteinExistence type="predicted"/>
<evidence type="ECO:0000313" key="2">
    <source>
        <dbReference type="Proteomes" id="UP001162501"/>
    </source>
</evidence>